<proteinExistence type="predicted"/>
<dbReference type="Pfam" id="PF07687">
    <property type="entry name" value="M20_dimer"/>
    <property type="match status" value="1"/>
</dbReference>
<dbReference type="InterPro" id="IPR052030">
    <property type="entry name" value="Peptidase_M20/M20A_hydrolases"/>
</dbReference>
<dbReference type="GO" id="GO:0071713">
    <property type="term" value="F:para-aminobenzoyl-glutamate hydrolase activity"/>
    <property type="evidence" value="ECO:0007669"/>
    <property type="project" value="TreeGrafter"/>
</dbReference>
<dbReference type="eggNOG" id="COG1473">
    <property type="taxonomic scope" value="Bacteria"/>
</dbReference>
<feature type="chain" id="PRO_5001763067" evidence="1">
    <location>
        <begin position="26"/>
        <end position="534"/>
    </location>
</feature>
<dbReference type="Gene3D" id="3.40.630.10">
    <property type="entry name" value="Zn peptidases"/>
    <property type="match status" value="2"/>
</dbReference>
<reference evidence="3 4" key="1">
    <citation type="submission" date="2014-02" db="EMBL/GenBank/DDBJ databases">
        <title>Whole genome sequence of Sphingobium chlorophenolicum NBRC 16172.</title>
        <authorList>
            <person name="Gan H.M."/>
            <person name="Gan H.Y."/>
            <person name="Chew T.H."/>
            <person name="Savka M.A."/>
        </authorList>
    </citation>
    <scope>NUCLEOTIDE SEQUENCE [LARGE SCALE GENOMIC DNA]</scope>
    <source>
        <strain evidence="3 4">NBRC 16172</strain>
    </source>
</reference>
<dbReference type="GO" id="GO:0046657">
    <property type="term" value="P:folic acid catabolic process"/>
    <property type="evidence" value="ECO:0007669"/>
    <property type="project" value="TreeGrafter"/>
</dbReference>
<dbReference type="Gene3D" id="3.30.70.360">
    <property type="match status" value="1"/>
</dbReference>
<evidence type="ECO:0000313" key="3">
    <source>
        <dbReference type="EMBL" id="KEQ52631.1"/>
    </source>
</evidence>
<dbReference type="GO" id="GO:0016805">
    <property type="term" value="F:dipeptidase activity"/>
    <property type="evidence" value="ECO:0007669"/>
    <property type="project" value="TreeGrafter"/>
</dbReference>
<dbReference type="NCBIfam" id="TIGR01891">
    <property type="entry name" value="amidohydrolases"/>
    <property type="match status" value="1"/>
</dbReference>
<accession>A0A081RBQ8</accession>
<gene>
    <name evidence="3" type="ORF">BV95_03076</name>
</gene>
<dbReference type="SUPFAM" id="SSF53187">
    <property type="entry name" value="Zn-dependent exopeptidases"/>
    <property type="match status" value="1"/>
</dbReference>
<evidence type="ECO:0000259" key="2">
    <source>
        <dbReference type="Pfam" id="PF07687"/>
    </source>
</evidence>
<dbReference type="OrthoDB" id="9781032at2"/>
<dbReference type="InterPro" id="IPR011650">
    <property type="entry name" value="Peptidase_M20_dimer"/>
</dbReference>
<evidence type="ECO:0000313" key="4">
    <source>
        <dbReference type="Proteomes" id="UP000028411"/>
    </source>
</evidence>
<feature type="domain" description="Peptidase M20 dimerisation" evidence="2">
    <location>
        <begin position="211"/>
        <end position="297"/>
    </location>
</feature>
<sequence>MKIFKPVALAAALATTALAGAPAHAQAPQALKDEVAVAVEAQRKQIQVMVDQIYSFAEPGFQEVKTSEYLTGILEKNGFKVERGVAGIPTAFTATWGTEGPKIALGSDIDGLLGVSQMPGVAEMKPLTEDAPGHGEGHNSGMPLMVAAALAAKQVMIKHGLKGRLMLWPGVAEELLGSKAYYVRAGMFKDVDASIFAHVYTSFSTGWGDLGLTGMISVEYEWKGRTAHAAGKPWEGRSALDAAELMDVMWNFRREHLPPTQRSHNVITNGGGQPNVVPDRASSWYYFREKDFASLRNLYEIGNQISEAAAMATGTTVSRKVLGFAAPNVGNKPLAEALYANIETVGMPQWSAADQAFARAVQVKNHLKVEPLAAKVGPLSTPELRGGASMGGSDDIGDVMWTVPTVTIGYPANIPNVIFHHATAGMAMATPIAHKGTLVGAKAVAMTILDLVTTPQLITDAKAWMKDVQLKDQKYDPLIAPTDMPAIDRNARIMAQMRPTMQRYYYNPKAYDSYLKQLGVDYEAAGRDQSSAGK</sequence>
<dbReference type="InterPro" id="IPR036264">
    <property type="entry name" value="Bact_exopeptidase_dim_dom"/>
</dbReference>
<dbReference type="PANTHER" id="PTHR30575:SF0">
    <property type="entry name" value="XAA-ARG DIPEPTIDASE"/>
    <property type="match status" value="1"/>
</dbReference>
<dbReference type="Proteomes" id="UP000028411">
    <property type="component" value="Unassembled WGS sequence"/>
</dbReference>
<protein>
    <submittedName>
        <fullName evidence="3">Amidohydrolase</fullName>
    </submittedName>
</protein>
<dbReference type="GO" id="GO:0005737">
    <property type="term" value="C:cytoplasm"/>
    <property type="evidence" value="ECO:0007669"/>
    <property type="project" value="TreeGrafter"/>
</dbReference>
<feature type="signal peptide" evidence="1">
    <location>
        <begin position="1"/>
        <end position="25"/>
    </location>
</feature>
<keyword evidence="3" id="KW-0378">Hydrolase</keyword>
<dbReference type="EMBL" id="JFHR01000038">
    <property type="protein sequence ID" value="KEQ52631.1"/>
    <property type="molecule type" value="Genomic_DNA"/>
</dbReference>
<keyword evidence="1" id="KW-0732">Signal</keyword>
<dbReference type="AlphaFoldDB" id="A0A081RBQ8"/>
<organism evidence="3 4">
    <name type="scientific">Sphingobium chlorophenolicum</name>
    <dbReference type="NCBI Taxonomy" id="46429"/>
    <lineage>
        <taxon>Bacteria</taxon>
        <taxon>Pseudomonadati</taxon>
        <taxon>Pseudomonadota</taxon>
        <taxon>Alphaproteobacteria</taxon>
        <taxon>Sphingomonadales</taxon>
        <taxon>Sphingomonadaceae</taxon>
        <taxon>Sphingobium</taxon>
    </lineage>
</organism>
<dbReference type="SUPFAM" id="SSF55031">
    <property type="entry name" value="Bacterial exopeptidase dimerisation domain"/>
    <property type="match status" value="1"/>
</dbReference>
<dbReference type="PANTHER" id="PTHR30575">
    <property type="entry name" value="PEPTIDASE M20"/>
    <property type="match status" value="1"/>
</dbReference>
<dbReference type="InterPro" id="IPR017439">
    <property type="entry name" value="Amidohydrolase"/>
</dbReference>
<name>A0A081RBQ8_SPHCR</name>
<comment type="caution">
    <text evidence="3">The sequence shown here is derived from an EMBL/GenBank/DDBJ whole genome shotgun (WGS) entry which is preliminary data.</text>
</comment>
<dbReference type="PATRIC" id="fig|46429.4.peg.3051"/>
<evidence type="ECO:0000256" key="1">
    <source>
        <dbReference type="SAM" id="SignalP"/>
    </source>
</evidence>
<dbReference type="RefSeq" id="WP_037453676.1">
    <property type="nucleotide sequence ID" value="NZ_JFHR01000038.1"/>
</dbReference>